<feature type="active site" evidence="6">
    <location>
        <position position="122"/>
    </location>
</feature>
<dbReference type="AlphaFoldDB" id="A0A317T693"/>
<dbReference type="InterPro" id="IPR019533">
    <property type="entry name" value="Peptidase_S26"/>
</dbReference>
<dbReference type="InterPro" id="IPR000223">
    <property type="entry name" value="Pept_S26A_signal_pept_1"/>
</dbReference>
<dbReference type="Proteomes" id="UP000246278">
    <property type="component" value="Unassembled WGS sequence"/>
</dbReference>
<gene>
    <name evidence="9" type="ORF">CR164_07085</name>
</gene>
<feature type="domain" description="Peptidase S26" evidence="8">
    <location>
        <begin position="37"/>
        <end position="146"/>
    </location>
</feature>
<dbReference type="GO" id="GO:0009003">
    <property type="term" value="F:signal peptidase activity"/>
    <property type="evidence" value="ECO:0007669"/>
    <property type="project" value="UniProtKB-EC"/>
</dbReference>
<keyword evidence="10" id="KW-1185">Reference proteome</keyword>
<feature type="domain" description="Peptidase S26" evidence="8">
    <location>
        <begin position="185"/>
        <end position="270"/>
    </location>
</feature>
<comment type="similarity">
    <text evidence="2 7">Belongs to the peptidase S26 family.</text>
</comment>
<dbReference type="SUPFAM" id="SSF51306">
    <property type="entry name" value="LexA/Signal peptidase"/>
    <property type="match status" value="1"/>
</dbReference>
<dbReference type="GO" id="GO:0016020">
    <property type="term" value="C:membrane"/>
    <property type="evidence" value="ECO:0007669"/>
    <property type="project" value="UniProtKB-SubCell"/>
</dbReference>
<dbReference type="Gene3D" id="2.10.109.10">
    <property type="entry name" value="Umud Fragment, subunit A"/>
    <property type="match status" value="2"/>
</dbReference>
<dbReference type="NCBIfam" id="TIGR02227">
    <property type="entry name" value="sigpep_I_bact"/>
    <property type="match status" value="2"/>
</dbReference>
<dbReference type="InterPro" id="IPR036286">
    <property type="entry name" value="LexA/Signal_pep-like_sf"/>
</dbReference>
<dbReference type="PROSITE" id="PS00761">
    <property type="entry name" value="SPASE_I_3"/>
    <property type="match status" value="1"/>
</dbReference>
<evidence type="ECO:0000259" key="8">
    <source>
        <dbReference type="Pfam" id="PF10502"/>
    </source>
</evidence>
<comment type="caution">
    <text evidence="9">The sequence shown here is derived from an EMBL/GenBank/DDBJ whole genome shotgun (WGS) entry which is preliminary data.</text>
</comment>
<feature type="active site" evidence="6">
    <location>
        <position position="67"/>
    </location>
</feature>
<evidence type="ECO:0000313" key="10">
    <source>
        <dbReference type="Proteomes" id="UP000246278"/>
    </source>
</evidence>
<accession>A0A317T693</accession>
<evidence type="ECO:0000256" key="6">
    <source>
        <dbReference type="PIRSR" id="PIRSR600223-1"/>
    </source>
</evidence>
<dbReference type="Pfam" id="PF10502">
    <property type="entry name" value="Peptidase_S26"/>
    <property type="match status" value="2"/>
</dbReference>
<keyword evidence="5 7" id="KW-0378">Hydrolase</keyword>
<evidence type="ECO:0000256" key="4">
    <source>
        <dbReference type="ARBA" id="ARBA00019232"/>
    </source>
</evidence>
<reference evidence="10" key="1">
    <citation type="submission" date="2017-10" db="EMBL/GenBank/DDBJ databases">
        <authorList>
            <person name="Gaisin V.A."/>
            <person name="Rysina M.S."/>
            <person name="Grouzdev D.S."/>
        </authorList>
    </citation>
    <scope>NUCLEOTIDE SEQUENCE [LARGE SCALE GENOMIC DNA]</scope>
    <source>
        <strain evidence="10">V1</strain>
    </source>
</reference>
<dbReference type="GO" id="GO:0006465">
    <property type="term" value="P:signal peptide processing"/>
    <property type="evidence" value="ECO:0007669"/>
    <property type="project" value="InterPro"/>
</dbReference>
<dbReference type="PANTHER" id="PTHR43390">
    <property type="entry name" value="SIGNAL PEPTIDASE I"/>
    <property type="match status" value="1"/>
</dbReference>
<dbReference type="EC" id="3.4.21.89" evidence="3 7"/>
<dbReference type="GO" id="GO:0004252">
    <property type="term" value="F:serine-type endopeptidase activity"/>
    <property type="evidence" value="ECO:0007669"/>
    <property type="project" value="InterPro"/>
</dbReference>
<evidence type="ECO:0000256" key="3">
    <source>
        <dbReference type="ARBA" id="ARBA00013208"/>
    </source>
</evidence>
<keyword evidence="7" id="KW-0645">Protease</keyword>
<dbReference type="PRINTS" id="PR00727">
    <property type="entry name" value="LEADERPTASE"/>
</dbReference>
<name>A0A317T693_9CHLB</name>
<evidence type="ECO:0000256" key="2">
    <source>
        <dbReference type="ARBA" id="ARBA00009370"/>
    </source>
</evidence>
<keyword evidence="7" id="KW-1133">Transmembrane helix</keyword>
<dbReference type="CDD" id="cd06530">
    <property type="entry name" value="S26_SPase_I"/>
    <property type="match status" value="1"/>
</dbReference>
<dbReference type="InterPro" id="IPR019758">
    <property type="entry name" value="Pept_S26A_signal_pept_1_CS"/>
</dbReference>
<feature type="transmembrane region" description="Helical" evidence="7">
    <location>
        <begin position="39"/>
        <end position="57"/>
    </location>
</feature>
<evidence type="ECO:0000313" key="9">
    <source>
        <dbReference type="EMBL" id="PWW82095.1"/>
    </source>
</evidence>
<comment type="catalytic activity">
    <reaction evidence="1 7">
        <text>Cleavage of hydrophobic, N-terminal signal or leader sequences from secreted and periplasmic proteins.</text>
        <dbReference type="EC" id="3.4.21.89"/>
    </reaction>
</comment>
<evidence type="ECO:0000256" key="7">
    <source>
        <dbReference type="RuleBase" id="RU362042"/>
    </source>
</evidence>
<keyword evidence="7" id="KW-0472">Membrane</keyword>
<comment type="subcellular location">
    <subcellularLocation>
        <location evidence="7">Membrane</location>
        <topology evidence="7">Single-pass type II membrane protein</topology>
    </subcellularLocation>
</comment>
<keyword evidence="7" id="KW-0812">Transmembrane</keyword>
<protein>
    <recommendedName>
        <fullName evidence="4 7">Signal peptidase I</fullName>
        <ecNumber evidence="3 7">3.4.21.89</ecNumber>
    </recommendedName>
</protein>
<evidence type="ECO:0000256" key="5">
    <source>
        <dbReference type="ARBA" id="ARBA00022801"/>
    </source>
</evidence>
<organism evidence="9 10">
    <name type="scientific">Prosthecochloris marina</name>
    <dbReference type="NCBI Taxonomy" id="2017681"/>
    <lineage>
        <taxon>Bacteria</taxon>
        <taxon>Pseudomonadati</taxon>
        <taxon>Chlorobiota</taxon>
        <taxon>Chlorobiia</taxon>
        <taxon>Chlorobiales</taxon>
        <taxon>Chlorobiaceae</taxon>
        <taxon>Prosthecochloris</taxon>
    </lineage>
</organism>
<evidence type="ECO:0000256" key="1">
    <source>
        <dbReference type="ARBA" id="ARBA00000677"/>
    </source>
</evidence>
<sequence>MKSVKKNSGLESGSGCNIQKIKVLGKGKEKTGKQHSKEWFEALLIALVFATLIRVFVVESYRIPTSSMEKTLLAGDFLFVNKYIYGAKVPFTDIRLPGIDSVERGDIVVFKFPKDRSLNYIKRCVAISGDVLEIKDRRLFINGEEAIFPEHAQFLADLMPAGYPDQQVFPRFSGFNKDNYGPIRVPRKGDVVTLNEKGYYLYASLIAEEGHSIGVTDGTILIDGQPADTYTIEQNYYFVMGDNRDNSLDSRFWGFLPERDMVGEALMVYWSWNPNISLLNPVEKLNSIRWQRTGLMVH</sequence>
<dbReference type="PANTHER" id="PTHR43390:SF1">
    <property type="entry name" value="CHLOROPLAST PROCESSING PEPTIDASE"/>
    <property type="match status" value="1"/>
</dbReference>
<dbReference type="OrthoDB" id="9802919at2"/>
<dbReference type="EMBL" id="PDNZ01000004">
    <property type="protein sequence ID" value="PWW82095.1"/>
    <property type="molecule type" value="Genomic_DNA"/>
</dbReference>
<proteinExistence type="inferred from homology"/>